<dbReference type="EMBL" id="CP111016">
    <property type="protein sequence ID" value="WAR06037.1"/>
    <property type="molecule type" value="Genomic_DNA"/>
</dbReference>
<protein>
    <submittedName>
        <fullName evidence="1">Uncharacterized protein</fullName>
    </submittedName>
</protein>
<dbReference type="Proteomes" id="UP001164746">
    <property type="component" value="Chromosome 5"/>
</dbReference>
<evidence type="ECO:0000313" key="1">
    <source>
        <dbReference type="EMBL" id="WAR06037.1"/>
    </source>
</evidence>
<gene>
    <name evidence="1" type="ORF">MAR_021406</name>
</gene>
<evidence type="ECO:0000313" key="2">
    <source>
        <dbReference type="Proteomes" id="UP001164746"/>
    </source>
</evidence>
<keyword evidence="2" id="KW-1185">Reference proteome</keyword>
<organism evidence="1 2">
    <name type="scientific">Mya arenaria</name>
    <name type="common">Soft-shell clam</name>
    <dbReference type="NCBI Taxonomy" id="6604"/>
    <lineage>
        <taxon>Eukaryota</taxon>
        <taxon>Metazoa</taxon>
        <taxon>Spiralia</taxon>
        <taxon>Lophotrochozoa</taxon>
        <taxon>Mollusca</taxon>
        <taxon>Bivalvia</taxon>
        <taxon>Autobranchia</taxon>
        <taxon>Heteroconchia</taxon>
        <taxon>Euheterodonta</taxon>
        <taxon>Imparidentia</taxon>
        <taxon>Neoheterodontei</taxon>
        <taxon>Myida</taxon>
        <taxon>Myoidea</taxon>
        <taxon>Myidae</taxon>
        <taxon>Mya</taxon>
    </lineage>
</organism>
<proteinExistence type="predicted"/>
<dbReference type="PANTHER" id="PTHR47642:SF5">
    <property type="entry name" value="ATP-DEPENDENT DNA HELICASE"/>
    <property type="match status" value="1"/>
</dbReference>
<dbReference type="PANTHER" id="PTHR47642">
    <property type="entry name" value="ATP-DEPENDENT DNA HELICASE"/>
    <property type="match status" value="1"/>
</dbReference>
<dbReference type="InterPro" id="IPR051055">
    <property type="entry name" value="PIF1_helicase"/>
</dbReference>
<sequence>MQGGGTAHSHAAVHVRDAPKLDVDQDIDFTTFADKYISCIIPDKETDPELFELVASRQCHHHTRTCKMKKGCSCRVPSDENANALNEFASDLEEHIVMKRKPSDIFVNNYNPTILRFFKSNMDIQIITPMWACIAYITSYICNTETTQSELMSKASKEVNDNNISDKLFSIVNILRKVYINRLKAKQNKNAKTTACNQDDRMIDHDEDIYVPGVQEKYAARPKSLEDLCLVDFVANYTHSKAENGINSEETEEVDPAQTSLLITLSGGLGKMSRRKKPQVIRYHFVSKENGEDQYYHRLLLLYLPWRIEKDKIKYDTYKELLKEK</sequence>
<name>A0ABY7E7Q1_MYAAR</name>
<reference evidence="1" key="1">
    <citation type="submission" date="2022-11" db="EMBL/GenBank/DDBJ databases">
        <title>Centuries of genome instability and evolution in soft-shell clam transmissible cancer (bioRxiv).</title>
        <authorList>
            <person name="Hart S.F.M."/>
            <person name="Yonemitsu M.A."/>
            <person name="Giersch R.M."/>
            <person name="Beal B.F."/>
            <person name="Arriagada G."/>
            <person name="Davis B.W."/>
            <person name="Ostrander E.A."/>
            <person name="Goff S.P."/>
            <person name="Metzger M.J."/>
        </authorList>
    </citation>
    <scope>NUCLEOTIDE SEQUENCE</scope>
    <source>
        <strain evidence="1">MELC-2E11</strain>
        <tissue evidence="1">Siphon/mantle</tissue>
    </source>
</reference>
<accession>A0ABY7E7Q1</accession>